<evidence type="ECO:0000313" key="2">
    <source>
        <dbReference type="Proteomes" id="UP000549971"/>
    </source>
</evidence>
<accession>A0A7W9J0L3</accession>
<organism evidence="1 2">
    <name type="scientific">Kribbella italica</name>
    <dbReference type="NCBI Taxonomy" id="1540520"/>
    <lineage>
        <taxon>Bacteria</taxon>
        <taxon>Bacillati</taxon>
        <taxon>Actinomycetota</taxon>
        <taxon>Actinomycetes</taxon>
        <taxon>Propionibacteriales</taxon>
        <taxon>Kribbellaceae</taxon>
        <taxon>Kribbella</taxon>
    </lineage>
</organism>
<sequence length="57" mass="6580">MSDRAVVEEIIPPRPTLKEEAERLRSYWERHGNNPEAVAKWAVTDMVGILNYIIEGE</sequence>
<keyword evidence="2" id="KW-1185">Reference proteome</keyword>
<proteinExistence type="predicted"/>
<dbReference type="RefSeq" id="WP_184793324.1">
    <property type="nucleotide sequence ID" value="NZ_JACHMY010000001.1"/>
</dbReference>
<name>A0A7W9J0L3_9ACTN</name>
<reference evidence="1 2" key="1">
    <citation type="submission" date="2020-08" db="EMBL/GenBank/DDBJ databases">
        <title>Sequencing the genomes of 1000 actinobacteria strains.</title>
        <authorList>
            <person name="Klenk H.-P."/>
        </authorList>
    </citation>
    <scope>NUCLEOTIDE SEQUENCE [LARGE SCALE GENOMIC DNA]</scope>
    <source>
        <strain evidence="1 2">DSM 28967</strain>
    </source>
</reference>
<dbReference type="Proteomes" id="UP000549971">
    <property type="component" value="Unassembled WGS sequence"/>
</dbReference>
<evidence type="ECO:0000313" key="1">
    <source>
        <dbReference type="EMBL" id="MBB5833436.1"/>
    </source>
</evidence>
<comment type="caution">
    <text evidence="1">The sequence shown here is derived from an EMBL/GenBank/DDBJ whole genome shotgun (WGS) entry which is preliminary data.</text>
</comment>
<protein>
    <submittedName>
        <fullName evidence="1">Uncharacterized protein</fullName>
    </submittedName>
</protein>
<dbReference type="EMBL" id="JACHMY010000001">
    <property type="protein sequence ID" value="MBB5833436.1"/>
    <property type="molecule type" value="Genomic_DNA"/>
</dbReference>
<gene>
    <name evidence="1" type="ORF">HDA39_000170</name>
</gene>
<dbReference type="AlphaFoldDB" id="A0A7W9J0L3"/>